<organism evidence="2 3">
    <name type="scientific">Macrolepiota fuliginosa MF-IS2</name>
    <dbReference type="NCBI Taxonomy" id="1400762"/>
    <lineage>
        <taxon>Eukaryota</taxon>
        <taxon>Fungi</taxon>
        <taxon>Dikarya</taxon>
        <taxon>Basidiomycota</taxon>
        <taxon>Agaricomycotina</taxon>
        <taxon>Agaricomycetes</taxon>
        <taxon>Agaricomycetidae</taxon>
        <taxon>Agaricales</taxon>
        <taxon>Agaricineae</taxon>
        <taxon>Agaricaceae</taxon>
        <taxon>Macrolepiota</taxon>
    </lineage>
</organism>
<accession>A0A9P5XHG8</accession>
<gene>
    <name evidence="2" type="ORF">P691DRAFT_796776</name>
</gene>
<feature type="domain" description="Integrase core" evidence="1">
    <location>
        <begin position="157"/>
        <end position="329"/>
    </location>
</feature>
<dbReference type="PANTHER" id="PTHR46177:SF1">
    <property type="entry name" value="INTEGRASE CATALYTIC DOMAIN-CONTAINING PROTEIN"/>
    <property type="match status" value="1"/>
</dbReference>
<dbReference type="EMBL" id="MU151085">
    <property type="protein sequence ID" value="KAF9451473.1"/>
    <property type="molecule type" value="Genomic_DNA"/>
</dbReference>
<protein>
    <recommendedName>
        <fullName evidence="1">Integrase core domain-containing protein</fullName>
    </recommendedName>
</protein>
<dbReference type="OrthoDB" id="5392716at2759"/>
<reference evidence="2" key="1">
    <citation type="submission" date="2020-11" db="EMBL/GenBank/DDBJ databases">
        <authorList>
            <consortium name="DOE Joint Genome Institute"/>
            <person name="Ahrendt S."/>
            <person name="Riley R."/>
            <person name="Andreopoulos W."/>
            <person name="Labutti K."/>
            <person name="Pangilinan J."/>
            <person name="Ruiz-Duenas F.J."/>
            <person name="Barrasa J.M."/>
            <person name="Sanchez-Garcia M."/>
            <person name="Camarero S."/>
            <person name="Miyauchi S."/>
            <person name="Serrano A."/>
            <person name="Linde D."/>
            <person name="Babiker R."/>
            <person name="Drula E."/>
            <person name="Ayuso-Fernandez I."/>
            <person name="Pacheco R."/>
            <person name="Padilla G."/>
            <person name="Ferreira P."/>
            <person name="Barriuso J."/>
            <person name="Kellner H."/>
            <person name="Castanera R."/>
            <person name="Alfaro M."/>
            <person name="Ramirez L."/>
            <person name="Pisabarro A.G."/>
            <person name="Kuo A."/>
            <person name="Tritt A."/>
            <person name="Lipzen A."/>
            <person name="He G."/>
            <person name="Yan M."/>
            <person name="Ng V."/>
            <person name="Cullen D."/>
            <person name="Martin F."/>
            <person name="Rosso M.-N."/>
            <person name="Henrissat B."/>
            <person name="Hibbett D."/>
            <person name="Martinez A.T."/>
            <person name="Grigoriev I.V."/>
        </authorList>
    </citation>
    <scope>NUCLEOTIDE SEQUENCE</scope>
    <source>
        <strain evidence="2">MF-IS2</strain>
    </source>
</reference>
<dbReference type="Proteomes" id="UP000807342">
    <property type="component" value="Unassembled WGS sequence"/>
</dbReference>
<comment type="caution">
    <text evidence="2">The sequence shown here is derived from an EMBL/GenBank/DDBJ whole genome shotgun (WGS) entry which is preliminary data.</text>
</comment>
<evidence type="ECO:0000259" key="1">
    <source>
        <dbReference type="Pfam" id="PF24764"/>
    </source>
</evidence>
<dbReference type="AlphaFoldDB" id="A0A9P5XHG8"/>
<sequence>MPSYNRNPTGKNQYEPVLKADDKKLQDALEDYHRRGITNNGRISELLFREHSVTMKARTVKKRRNELKLLGSWAVMKHIPHAEAEQHVIDVINEDLANQQGVRTVKNAVSARAGVHLPYQFVSEVMHLHFPEGFARREPTSKKIRRVPKAPLGVHECWAGDGHDKLYAIGFPIWAVVDDATGKWLGAWVVPSNRMANVVAYLYLCLVEKYGGIPLQFSTDCGSETTLIFGFANALRDIFHPEYDSTELPAHTYIRSIHNISIERSWLRLCLQFGDAAIIAFHNGHVENGGPYQPDNPVHYEICQWLWPKLLQQKLNDFMYERNSFRPRKVKGKSGPNGMSRNIAFSLPHEWGGKDLLLPVDVSVIQEIKTTMGGDDLLNFVSPEYSARVQPIYDSLGVKLLMFQNIWEVFGSLLTCLV</sequence>
<evidence type="ECO:0000313" key="3">
    <source>
        <dbReference type="Proteomes" id="UP000807342"/>
    </source>
</evidence>
<dbReference type="PANTHER" id="PTHR46177">
    <property type="entry name" value="INTEGRASE CATALYTIC DOMAIN-CONTAINING PROTEIN"/>
    <property type="match status" value="1"/>
</dbReference>
<name>A0A9P5XHG8_9AGAR</name>
<evidence type="ECO:0000313" key="2">
    <source>
        <dbReference type="EMBL" id="KAF9451473.1"/>
    </source>
</evidence>
<dbReference type="Pfam" id="PF24764">
    <property type="entry name" value="rva_4"/>
    <property type="match status" value="1"/>
</dbReference>
<keyword evidence="3" id="KW-1185">Reference proteome</keyword>
<proteinExistence type="predicted"/>
<dbReference type="InterPro" id="IPR058913">
    <property type="entry name" value="Integrase_dom_put"/>
</dbReference>